<dbReference type="GeneID" id="43595719"/>
<proteinExistence type="predicted"/>
<accession>A0A370TSM6</accession>
<dbReference type="RefSeq" id="XP_031871186.1">
    <property type="nucleotide sequence ID" value="XM_032011493.1"/>
</dbReference>
<protein>
    <submittedName>
        <fullName evidence="1">Uncharacterized protein</fullName>
    </submittedName>
</protein>
<evidence type="ECO:0000313" key="1">
    <source>
        <dbReference type="EMBL" id="RDL38530.1"/>
    </source>
</evidence>
<dbReference type="AlphaFoldDB" id="A0A370TSM6"/>
<evidence type="ECO:0000313" key="2">
    <source>
        <dbReference type="Proteomes" id="UP000254866"/>
    </source>
</evidence>
<reference evidence="1 2" key="1">
    <citation type="journal article" date="2018" name="IMA Fungus">
        <title>IMA Genome-F 9: Draft genome sequence of Annulohypoxylon stygium, Aspergillus mulundensis, Berkeleyomyces basicola (syn. Thielaviopsis basicola), Ceratocystis smalleyi, two Cercospora beticola strains, Coleophoma cylindrospora, Fusarium fracticaudum, Phialophora cf. hyalina, and Morchella septimelata.</title>
        <authorList>
            <person name="Wingfield B.D."/>
            <person name="Bills G.F."/>
            <person name="Dong Y."/>
            <person name="Huang W."/>
            <person name="Nel W.J."/>
            <person name="Swalarsk-Parry B.S."/>
            <person name="Vaghefi N."/>
            <person name="Wilken P.M."/>
            <person name="An Z."/>
            <person name="de Beer Z.W."/>
            <person name="De Vos L."/>
            <person name="Chen L."/>
            <person name="Duong T.A."/>
            <person name="Gao Y."/>
            <person name="Hammerbacher A."/>
            <person name="Kikkert J.R."/>
            <person name="Li Y."/>
            <person name="Li H."/>
            <person name="Li K."/>
            <person name="Li Q."/>
            <person name="Liu X."/>
            <person name="Ma X."/>
            <person name="Naidoo K."/>
            <person name="Pethybridge S.J."/>
            <person name="Sun J."/>
            <person name="Steenkamp E.T."/>
            <person name="van der Nest M.A."/>
            <person name="van Wyk S."/>
            <person name="Wingfield M.J."/>
            <person name="Xiong C."/>
            <person name="Yue Q."/>
            <person name="Zhang X."/>
        </authorList>
    </citation>
    <scope>NUCLEOTIDE SEQUENCE [LARGE SCALE GENOMIC DNA]</scope>
    <source>
        <strain evidence="1 2">BP 5553</strain>
    </source>
</reference>
<keyword evidence="2" id="KW-1185">Reference proteome</keyword>
<dbReference type="EMBL" id="NPIC01000002">
    <property type="protein sequence ID" value="RDL38530.1"/>
    <property type="molecule type" value="Genomic_DNA"/>
</dbReference>
<name>A0A370TSM6_9HELO</name>
<comment type="caution">
    <text evidence="1">The sequence shown here is derived from an EMBL/GenBank/DDBJ whole genome shotgun (WGS) entry which is preliminary data.</text>
</comment>
<dbReference type="STRING" id="2656787.A0A370TSM6"/>
<organism evidence="1 2">
    <name type="scientific">Venustampulla echinocandica</name>
    <dbReference type="NCBI Taxonomy" id="2656787"/>
    <lineage>
        <taxon>Eukaryota</taxon>
        <taxon>Fungi</taxon>
        <taxon>Dikarya</taxon>
        <taxon>Ascomycota</taxon>
        <taxon>Pezizomycotina</taxon>
        <taxon>Leotiomycetes</taxon>
        <taxon>Helotiales</taxon>
        <taxon>Pleuroascaceae</taxon>
        <taxon>Venustampulla</taxon>
    </lineage>
</organism>
<dbReference type="OrthoDB" id="3551700at2759"/>
<dbReference type="Proteomes" id="UP000254866">
    <property type="component" value="Unassembled WGS sequence"/>
</dbReference>
<sequence>MCYHKRMVFSCGHFSWGHEVRACNVEVAFRLGILREECDTMFSHPMHSLKLPKLCQGCAGKKTKQDGTVSTVKERLQELHQVVGKWSKKDERNEDGHKEKEAEVEFLELVKHDVSEIFKELAILSSCTPLTRVS</sequence>
<gene>
    <name evidence="1" type="ORF">BP5553_02870</name>
</gene>